<keyword evidence="4 6" id="KW-0418">Kinase</keyword>
<dbReference type="PANTHER" id="PTHR34273">
    <property type="entry name" value="METHYLTHIORIBOSE KINASE"/>
    <property type="match status" value="1"/>
</dbReference>
<keyword evidence="5" id="KW-0067">ATP-binding</keyword>
<proteinExistence type="inferred from homology"/>
<evidence type="ECO:0000313" key="6">
    <source>
        <dbReference type="EMBL" id="AZV43835.1"/>
    </source>
</evidence>
<evidence type="ECO:0000256" key="3">
    <source>
        <dbReference type="ARBA" id="ARBA00022741"/>
    </source>
</evidence>
<sequence>MTQTQGSFELLTNETAIALIQKLELLDKDATLTCHKIGAGTFNYVFHVADNATNKGVIIKQAVPYAKVLGESWPLTLKRAAIEADALLTFGSYCREYVPKVYYADKQLAITVMEDLSHVKIARTGLIEGKSYPLISQHIGEYAAKTLFYTSDYYLESTTKKEIARAFTNLELCKIIESSIFTGPFFEHTPTNYEVELSEIVETLWNDHELKLEVAKLKKIFISEQEALVHGDLHTGHILASESETKVIAPEFAFYGPIGFDTGQFISNLLFQAVTREEADQESILSHIQTFWSTFTGVYSTLWSNESRDEFKNIDGLLSYVLQKAKADSFGFAGWELIRRASDLSPVIDLDGIANTDQRINVKTNALIIGTHLVKNRSTLDIPTVIELVKQVTRSSYSTL</sequence>
<dbReference type="Proteomes" id="UP000283095">
    <property type="component" value="Chromosome"/>
</dbReference>
<keyword evidence="2" id="KW-0808">Transferase</keyword>
<keyword evidence="3" id="KW-0547">Nucleotide-binding</keyword>
<comment type="similarity">
    <text evidence="1">Belongs to the methylthioribose kinase family.</text>
</comment>
<name>A0A3T0KUC5_9BACI</name>
<evidence type="ECO:0000313" key="7">
    <source>
        <dbReference type="Proteomes" id="UP000283095"/>
    </source>
</evidence>
<dbReference type="Gene3D" id="3.30.200.20">
    <property type="entry name" value="Phosphorylase Kinase, domain 1"/>
    <property type="match status" value="1"/>
</dbReference>
<dbReference type="SUPFAM" id="SSF56112">
    <property type="entry name" value="Protein kinase-like (PK-like)"/>
    <property type="match status" value="1"/>
</dbReference>
<dbReference type="EMBL" id="CP026095">
    <property type="protein sequence ID" value="AZV43835.1"/>
    <property type="molecule type" value="Genomic_DNA"/>
</dbReference>
<dbReference type="PIRSF" id="PIRSF031134">
    <property type="entry name" value="MTRK"/>
    <property type="match status" value="1"/>
</dbReference>
<evidence type="ECO:0000256" key="4">
    <source>
        <dbReference type="ARBA" id="ARBA00022777"/>
    </source>
</evidence>
<dbReference type="NCBIfam" id="TIGR01767">
    <property type="entry name" value="MTRK"/>
    <property type="match status" value="1"/>
</dbReference>
<dbReference type="GO" id="GO:0009086">
    <property type="term" value="P:methionine biosynthetic process"/>
    <property type="evidence" value="ECO:0007669"/>
    <property type="project" value="InterPro"/>
</dbReference>
<gene>
    <name evidence="6" type="primary">mtnK</name>
    <name evidence="6" type="ORF">BAOM_3226</name>
</gene>
<reference evidence="6 7" key="1">
    <citation type="submission" date="2018-01" db="EMBL/GenBank/DDBJ databases">
        <title>Bacillus asahii Genome sequencing and assembly.</title>
        <authorList>
            <person name="Jiang H."/>
            <person name="Feng Y."/>
            <person name="Zhao F."/>
            <person name="Lin X."/>
        </authorList>
    </citation>
    <scope>NUCLEOTIDE SEQUENCE [LARGE SCALE GENOMIC DNA]</scope>
    <source>
        <strain evidence="6 7">OM18</strain>
    </source>
</reference>
<dbReference type="PANTHER" id="PTHR34273:SF2">
    <property type="entry name" value="METHYLTHIORIBOSE KINASE"/>
    <property type="match status" value="1"/>
</dbReference>
<dbReference type="Gene3D" id="3.90.1200.10">
    <property type="match status" value="1"/>
</dbReference>
<accession>A0A3T0KUC5</accession>
<protein>
    <submittedName>
        <fullName evidence="6">Methylthioribose kinase</fullName>
    </submittedName>
</protein>
<dbReference type="InterPro" id="IPR009212">
    <property type="entry name" value="Methylthioribose_kinase"/>
</dbReference>
<evidence type="ECO:0000256" key="5">
    <source>
        <dbReference type="ARBA" id="ARBA00022840"/>
    </source>
</evidence>
<organism evidence="6 7">
    <name type="scientific">Peribacillus asahii</name>
    <dbReference type="NCBI Taxonomy" id="228899"/>
    <lineage>
        <taxon>Bacteria</taxon>
        <taxon>Bacillati</taxon>
        <taxon>Bacillota</taxon>
        <taxon>Bacilli</taxon>
        <taxon>Bacillales</taxon>
        <taxon>Bacillaceae</taxon>
        <taxon>Peribacillus</taxon>
    </lineage>
</organism>
<dbReference type="RefSeq" id="WP_306821270.1">
    <property type="nucleotide sequence ID" value="NZ_CP026095.1"/>
</dbReference>
<dbReference type="GO" id="GO:0046522">
    <property type="term" value="F:S-methyl-5-thioribose kinase activity"/>
    <property type="evidence" value="ECO:0007669"/>
    <property type="project" value="InterPro"/>
</dbReference>
<dbReference type="KEGG" id="pasa:BAOM_3226"/>
<evidence type="ECO:0000256" key="2">
    <source>
        <dbReference type="ARBA" id="ARBA00022679"/>
    </source>
</evidence>
<dbReference type="GO" id="GO:0005524">
    <property type="term" value="F:ATP binding"/>
    <property type="evidence" value="ECO:0007669"/>
    <property type="project" value="UniProtKB-KW"/>
</dbReference>
<evidence type="ECO:0000256" key="1">
    <source>
        <dbReference type="ARBA" id="ARBA00010165"/>
    </source>
</evidence>
<dbReference type="AlphaFoldDB" id="A0A3T0KUC5"/>
<dbReference type="InterPro" id="IPR011009">
    <property type="entry name" value="Kinase-like_dom_sf"/>
</dbReference>